<keyword evidence="8" id="KW-1185">Reference proteome</keyword>
<keyword evidence="5" id="KW-0472">Membrane</keyword>
<dbReference type="GO" id="GO:0045004">
    <property type="term" value="P:DNA replication proofreading"/>
    <property type="evidence" value="ECO:0007669"/>
    <property type="project" value="TreeGrafter"/>
</dbReference>
<evidence type="ECO:0000256" key="3">
    <source>
        <dbReference type="ARBA" id="ARBA00026073"/>
    </source>
</evidence>
<feature type="transmembrane region" description="Helical" evidence="5">
    <location>
        <begin position="44"/>
        <end position="66"/>
    </location>
</feature>
<gene>
    <name evidence="7" type="ORF">RNA01_30800</name>
</gene>
<dbReference type="EMBL" id="BJZP01000016">
    <property type="protein sequence ID" value="GEO86148.1"/>
    <property type="molecule type" value="Genomic_DNA"/>
</dbReference>
<dbReference type="SUPFAM" id="SSF55785">
    <property type="entry name" value="PYP-like sensor domain (PAS domain)"/>
    <property type="match status" value="1"/>
</dbReference>
<dbReference type="NCBIfam" id="TIGR00573">
    <property type="entry name" value="dnaq"/>
    <property type="match status" value="1"/>
</dbReference>
<accession>A0A512HL17</accession>
<dbReference type="GO" id="GO:0003887">
    <property type="term" value="F:DNA-directed DNA polymerase activity"/>
    <property type="evidence" value="ECO:0007669"/>
    <property type="project" value="UniProtKB-EC"/>
</dbReference>
<dbReference type="Gene3D" id="3.30.420.10">
    <property type="entry name" value="Ribonuclease H-like superfamily/Ribonuclease H"/>
    <property type="match status" value="1"/>
</dbReference>
<name>A0A512HL17_9HYPH</name>
<dbReference type="InterPro" id="IPR013520">
    <property type="entry name" value="Ribonucl_H"/>
</dbReference>
<dbReference type="PANTHER" id="PTHR30231:SF41">
    <property type="entry name" value="DNA POLYMERASE III SUBUNIT EPSILON"/>
    <property type="match status" value="1"/>
</dbReference>
<evidence type="ECO:0000256" key="1">
    <source>
        <dbReference type="ARBA" id="ARBA00012417"/>
    </source>
</evidence>
<evidence type="ECO:0000259" key="6">
    <source>
        <dbReference type="SMART" id="SM00479"/>
    </source>
</evidence>
<dbReference type="OrthoDB" id="9808528at2"/>
<dbReference type="InterPro" id="IPR012337">
    <property type="entry name" value="RNaseH-like_sf"/>
</dbReference>
<evidence type="ECO:0000313" key="7">
    <source>
        <dbReference type="EMBL" id="GEO86148.1"/>
    </source>
</evidence>
<dbReference type="CDD" id="cd06127">
    <property type="entry name" value="DEDDh"/>
    <property type="match status" value="1"/>
</dbReference>
<organism evidence="7 8">
    <name type="scientific">Ciceribacter naphthalenivorans</name>
    <dbReference type="NCBI Taxonomy" id="1118451"/>
    <lineage>
        <taxon>Bacteria</taxon>
        <taxon>Pseudomonadati</taxon>
        <taxon>Pseudomonadota</taxon>
        <taxon>Alphaproteobacteria</taxon>
        <taxon>Hyphomicrobiales</taxon>
        <taxon>Rhizobiaceae</taxon>
        <taxon>Ciceribacter</taxon>
    </lineage>
</organism>
<proteinExistence type="predicted"/>
<comment type="catalytic activity">
    <reaction evidence="4">
        <text>DNA(n) + a 2'-deoxyribonucleoside 5'-triphosphate = DNA(n+1) + diphosphate</text>
        <dbReference type="Rhea" id="RHEA:22508"/>
        <dbReference type="Rhea" id="RHEA-COMP:17339"/>
        <dbReference type="Rhea" id="RHEA-COMP:17340"/>
        <dbReference type="ChEBI" id="CHEBI:33019"/>
        <dbReference type="ChEBI" id="CHEBI:61560"/>
        <dbReference type="ChEBI" id="CHEBI:173112"/>
        <dbReference type="EC" id="2.7.7.7"/>
    </reaction>
</comment>
<dbReference type="Proteomes" id="UP000321717">
    <property type="component" value="Unassembled WGS sequence"/>
</dbReference>
<dbReference type="PANTHER" id="PTHR30231">
    <property type="entry name" value="DNA POLYMERASE III SUBUNIT EPSILON"/>
    <property type="match status" value="1"/>
</dbReference>
<feature type="transmembrane region" description="Helical" evidence="5">
    <location>
        <begin position="9"/>
        <end position="32"/>
    </location>
</feature>
<evidence type="ECO:0000256" key="2">
    <source>
        <dbReference type="ARBA" id="ARBA00025483"/>
    </source>
</evidence>
<dbReference type="GO" id="GO:0008408">
    <property type="term" value="F:3'-5' exonuclease activity"/>
    <property type="evidence" value="ECO:0007669"/>
    <property type="project" value="TreeGrafter"/>
</dbReference>
<dbReference type="RefSeq" id="WP_147181101.1">
    <property type="nucleotide sequence ID" value="NZ_BJZP01000016.1"/>
</dbReference>
<dbReference type="InterPro" id="IPR035965">
    <property type="entry name" value="PAS-like_dom_sf"/>
</dbReference>
<dbReference type="Pfam" id="PF00929">
    <property type="entry name" value="RNase_T"/>
    <property type="match status" value="1"/>
</dbReference>
<dbReference type="SMART" id="SM00479">
    <property type="entry name" value="EXOIII"/>
    <property type="match status" value="1"/>
</dbReference>
<evidence type="ECO:0000256" key="5">
    <source>
        <dbReference type="SAM" id="Phobius"/>
    </source>
</evidence>
<comment type="function">
    <text evidence="2">DNA polymerase III is a complex, multichain enzyme responsible for most of the replicative synthesis in bacteria. The epsilon subunit contain the editing function and is a proofreading 3'-5' exonuclease.</text>
</comment>
<keyword evidence="5" id="KW-0812">Transmembrane</keyword>
<keyword evidence="5" id="KW-1133">Transmembrane helix</keyword>
<reference evidence="7 8" key="1">
    <citation type="submission" date="2019-07" db="EMBL/GenBank/DDBJ databases">
        <title>Whole genome shotgun sequence of Rhizobium naphthalenivorans NBRC 107585.</title>
        <authorList>
            <person name="Hosoyama A."/>
            <person name="Uohara A."/>
            <person name="Ohji S."/>
            <person name="Ichikawa N."/>
        </authorList>
    </citation>
    <scope>NUCLEOTIDE SEQUENCE [LARGE SCALE GENOMIC DNA]</scope>
    <source>
        <strain evidence="7 8">NBRC 107585</strain>
    </source>
</reference>
<dbReference type="AlphaFoldDB" id="A0A512HL17"/>
<dbReference type="SUPFAM" id="SSF53098">
    <property type="entry name" value="Ribonuclease H-like"/>
    <property type="match status" value="1"/>
</dbReference>
<dbReference type="GO" id="GO:0005829">
    <property type="term" value="C:cytosol"/>
    <property type="evidence" value="ECO:0007669"/>
    <property type="project" value="TreeGrafter"/>
</dbReference>
<dbReference type="EC" id="2.7.7.7" evidence="1"/>
<dbReference type="GO" id="GO:0003677">
    <property type="term" value="F:DNA binding"/>
    <property type="evidence" value="ECO:0007669"/>
    <property type="project" value="InterPro"/>
</dbReference>
<comment type="caution">
    <text evidence="7">The sequence shown here is derived from an EMBL/GenBank/DDBJ whole genome shotgun (WGS) entry which is preliminary data.</text>
</comment>
<dbReference type="InterPro" id="IPR006054">
    <property type="entry name" value="DnaQ"/>
</dbReference>
<feature type="domain" description="Exonuclease" evidence="6">
    <location>
        <begin position="492"/>
        <end position="662"/>
    </location>
</feature>
<evidence type="ECO:0000256" key="4">
    <source>
        <dbReference type="ARBA" id="ARBA00049244"/>
    </source>
</evidence>
<dbReference type="Gene3D" id="3.30.450.20">
    <property type="entry name" value="PAS domain"/>
    <property type="match status" value="1"/>
</dbReference>
<evidence type="ECO:0000313" key="8">
    <source>
        <dbReference type="Proteomes" id="UP000321717"/>
    </source>
</evidence>
<sequence>MTIGLRGRVLLFFVAIALGAIVALGLGLWFGYHRHGSPEMLDAFIQGAVASSFGILALVAWIWFLFDTHVSRPIEQLASAMRVRTHADVAGDIDPSQARYLGDLAEAASSATASLAQSRNSLVEAVARETARLSSDKTKLEHLLSDVPPAVLLCTGRHHIVFYNSVAQHLLSGPKTPVCLGRNLFDYVNDGAIRQVHHRLLEAALPDAVVEFVCTSPCGSRRLAGRMRLARDNGGDAGAYVMTLRDVTAEVAAYARRDVLLCEVFEHVRPTVAALVVRIGGDESQDGSPSMSGLKDDVEKLDATLADLATRFDGCRADGWPMAPVDLRELAVNLQRLLASSGIPLEIEASALALRCNAFDIVSLLGHVARKAASAGDVNGFNLRIREMNEAAEIRLGWQGRAVSDSDLKQWLSDPVDGSPGGLPAEAILAAHAATIVPDREGSLASISMSLRPIQHLKPAPTDTARSVVYDFDLLSRVYSERIAEARLDDLTYVVFDTETTGLFPERGDEIVQIAAVRIVNGRRVPGEAFDMLVNPGRPIPRSSSAIHGVTDAMVADALSVQEAVERFHTFAKGAVIVAHNAPFDMAFLQRRETELGIRFVNPILDTVLMSAAVFGLNEKHTLDDLVDRLGVDLPESQRHTAMGDTLGTAEVFLKLKQVFQARGIERLSEALAEVKRYDRLLQDINQTTEDADTA</sequence>
<protein>
    <recommendedName>
        <fullName evidence="1">DNA-directed DNA polymerase</fullName>
        <ecNumber evidence="1">2.7.7.7</ecNumber>
    </recommendedName>
</protein>
<dbReference type="FunFam" id="3.30.420.10:FF:000045">
    <property type="entry name" value="3'-5' exonuclease DinG"/>
    <property type="match status" value="1"/>
</dbReference>
<dbReference type="InterPro" id="IPR036397">
    <property type="entry name" value="RNaseH_sf"/>
</dbReference>
<comment type="subunit">
    <text evidence="3">DNA polymerase III contains a core (composed of alpha, epsilon and theta chains) that associates with a tau subunit. This core dimerizes to form the POLIII' complex. PolIII' associates with the gamma complex (composed of gamma, delta, delta', psi and chi chains) and with the beta chain to form the complete DNA polymerase III complex.</text>
</comment>